<sequence>MLGAPGLDTVRQVRSQESRVEGQNHLPRPVGHAAFDAAQDMVGFLGCRCALLAHVELLINQHPQALLLTVLLNSSSTQPVFVLGIAMSCTWQDAELGLAELQEVRMGPPLKPLQVPLGGIPSLQPVDHTTHLGVVGKHAEGALNPTVHVANKDVK</sequence>
<accession>A0A2I0U9L5</accession>
<dbReference type="AlphaFoldDB" id="A0A2I0U9L5"/>
<dbReference type="Proteomes" id="UP000233556">
    <property type="component" value="Unassembled WGS sequence"/>
</dbReference>
<dbReference type="EMBL" id="KZ505972">
    <property type="protein sequence ID" value="PKU42653.1"/>
    <property type="molecule type" value="Genomic_DNA"/>
</dbReference>
<name>A0A2I0U9L5_LIMLA</name>
<proteinExistence type="predicted"/>
<protein>
    <submittedName>
        <fullName evidence="1">Uncharacterized protein</fullName>
    </submittedName>
</protein>
<gene>
    <name evidence="1" type="ORF">llap_7045</name>
</gene>
<reference evidence="2" key="2">
    <citation type="submission" date="2017-12" db="EMBL/GenBank/DDBJ databases">
        <title>Genome sequence of the Bar-tailed Godwit (Limosa lapponica baueri).</title>
        <authorList>
            <person name="Lima N.C.B."/>
            <person name="Parody-Merino A.M."/>
            <person name="Battley P.F."/>
            <person name="Fidler A.E."/>
            <person name="Prosdocimi F."/>
        </authorList>
    </citation>
    <scope>NUCLEOTIDE SEQUENCE [LARGE SCALE GENOMIC DNA]</scope>
</reference>
<dbReference type="OrthoDB" id="536399at2759"/>
<keyword evidence="2" id="KW-1185">Reference proteome</keyword>
<evidence type="ECO:0000313" key="1">
    <source>
        <dbReference type="EMBL" id="PKU42653.1"/>
    </source>
</evidence>
<organism evidence="1 2">
    <name type="scientific">Limosa lapponica baueri</name>
    <dbReference type="NCBI Taxonomy" id="1758121"/>
    <lineage>
        <taxon>Eukaryota</taxon>
        <taxon>Metazoa</taxon>
        <taxon>Chordata</taxon>
        <taxon>Craniata</taxon>
        <taxon>Vertebrata</taxon>
        <taxon>Euteleostomi</taxon>
        <taxon>Archelosauria</taxon>
        <taxon>Archosauria</taxon>
        <taxon>Dinosauria</taxon>
        <taxon>Saurischia</taxon>
        <taxon>Theropoda</taxon>
        <taxon>Coelurosauria</taxon>
        <taxon>Aves</taxon>
        <taxon>Neognathae</taxon>
        <taxon>Neoaves</taxon>
        <taxon>Charadriiformes</taxon>
        <taxon>Scolopacidae</taxon>
        <taxon>Limosa</taxon>
    </lineage>
</organism>
<reference evidence="2" key="1">
    <citation type="submission" date="2017-11" db="EMBL/GenBank/DDBJ databases">
        <authorList>
            <person name="Lima N.C."/>
            <person name="Parody-Merino A.M."/>
            <person name="Battley P.F."/>
            <person name="Fidler A.E."/>
            <person name="Prosdocimi F."/>
        </authorList>
    </citation>
    <scope>NUCLEOTIDE SEQUENCE [LARGE SCALE GENOMIC DNA]</scope>
</reference>
<evidence type="ECO:0000313" key="2">
    <source>
        <dbReference type="Proteomes" id="UP000233556"/>
    </source>
</evidence>